<reference evidence="2" key="1">
    <citation type="submission" date="2021-06" db="EMBL/GenBank/DDBJ databases">
        <title>Collection of gut derived symbiotic bacterial strains cultured from healthy donors.</title>
        <authorList>
            <person name="Lin H."/>
            <person name="Littmann E."/>
            <person name="Pamer E.G."/>
        </authorList>
    </citation>
    <scope>NUCLEOTIDE SEQUENCE</scope>
    <source>
        <strain evidence="2">MSK.5.10</strain>
    </source>
</reference>
<dbReference type="SUPFAM" id="SSF51430">
    <property type="entry name" value="NAD(P)-linked oxidoreductase"/>
    <property type="match status" value="1"/>
</dbReference>
<feature type="domain" description="NADP-dependent oxidoreductase" evidence="1">
    <location>
        <begin position="5"/>
        <end position="48"/>
    </location>
</feature>
<dbReference type="InterPro" id="IPR023210">
    <property type="entry name" value="NADP_OxRdtase_dom"/>
</dbReference>
<dbReference type="Gene3D" id="3.20.20.100">
    <property type="entry name" value="NADP-dependent oxidoreductase domain"/>
    <property type="match status" value="1"/>
</dbReference>
<protein>
    <submittedName>
        <fullName evidence="2">Aldo/keto reductase</fullName>
    </submittedName>
</protein>
<gene>
    <name evidence="2" type="ORF">KSU80_20635</name>
</gene>
<comment type="caution">
    <text evidence="2">The sequence shown here is derived from an EMBL/GenBank/DDBJ whole genome shotgun (WGS) entry which is preliminary data.</text>
</comment>
<dbReference type="InterPro" id="IPR036812">
    <property type="entry name" value="NAD(P)_OxRdtase_dom_sf"/>
</dbReference>
<proteinExistence type="predicted"/>
<dbReference type="EMBL" id="JAHOAX010000031">
    <property type="protein sequence ID" value="MBV3125558.1"/>
    <property type="molecule type" value="Genomic_DNA"/>
</dbReference>
<evidence type="ECO:0000259" key="1">
    <source>
        <dbReference type="Pfam" id="PF00248"/>
    </source>
</evidence>
<evidence type="ECO:0000313" key="3">
    <source>
        <dbReference type="Proteomes" id="UP000777173"/>
    </source>
</evidence>
<dbReference type="Pfam" id="PF00248">
    <property type="entry name" value="Aldo_ket_red"/>
    <property type="match status" value="1"/>
</dbReference>
<sequence length="50" mass="5797">MDRCRRYGVYFFDTTEMYGTPDRSNGNEELLGKALQSFRNQIVIASKFGI</sequence>
<name>A0AB35CDH7_9BACT</name>
<dbReference type="AlphaFoldDB" id="A0AB35CDH7"/>
<evidence type="ECO:0000313" key="2">
    <source>
        <dbReference type="EMBL" id="MBV3125558.1"/>
    </source>
</evidence>
<accession>A0AB35CDH7</accession>
<dbReference type="Proteomes" id="UP000777173">
    <property type="component" value="Unassembled WGS sequence"/>
</dbReference>
<organism evidence="2 3">
    <name type="scientific">Phocaeicola dorei</name>
    <dbReference type="NCBI Taxonomy" id="357276"/>
    <lineage>
        <taxon>Bacteria</taxon>
        <taxon>Pseudomonadati</taxon>
        <taxon>Bacteroidota</taxon>
        <taxon>Bacteroidia</taxon>
        <taxon>Bacteroidales</taxon>
        <taxon>Bacteroidaceae</taxon>
        <taxon>Phocaeicola</taxon>
    </lineage>
</organism>